<name>A0A830BAG3_9LAMI</name>
<proteinExistence type="predicted"/>
<dbReference type="OrthoDB" id="405996at2759"/>
<dbReference type="Proteomes" id="UP000653305">
    <property type="component" value="Unassembled WGS sequence"/>
</dbReference>
<dbReference type="EMBL" id="BMAC01000029">
    <property type="protein sequence ID" value="GFP81393.1"/>
    <property type="molecule type" value="Genomic_DNA"/>
</dbReference>
<dbReference type="AlphaFoldDB" id="A0A830BAG3"/>
<evidence type="ECO:0000313" key="2">
    <source>
        <dbReference type="Proteomes" id="UP000653305"/>
    </source>
</evidence>
<reference evidence="1" key="1">
    <citation type="submission" date="2020-07" db="EMBL/GenBank/DDBJ databases">
        <title>Ethylene signaling mediates host invasion by parasitic plants.</title>
        <authorList>
            <person name="Yoshida S."/>
        </authorList>
    </citation>
    <scope>NUCLEOTIDE SEQUENCE</scope>
    <source>
        <strain evidence="1">Okayama</strain>
    </source>
</reference>
<comment type="caution">
    <text evidence="1">The sequence shown here is derived from an EMBL/GenBank/DDBJ whole genome shotgun (WGS) entry which is preliminary data.</text>
</comment>
<sequence length="185" mass="22062">MQFIGPRRFFPTHFENRWLDFLFRKWLIKDLVHFVAHFRLDIIMDRTEILMIRIRRTEKILNIIHCNDCHTLWPMIRMVEIELNSSRGKRSLQLDNILRYKRKLKEQQPWVNANARQQLSISYFPSPKKEKRALWELDSDYYLHVSGIGDDLMPGSSFDDAKPSVVAGIPLTPVQAFHEDFSCMK</sequence>
<organism evidence="1 2">
    <name type="scientific">Phtheirospermum japonicum</name>
    <dbReference type="NCBI Taxonomy" id="374723"/>
    <lineage>
        <taxon>Eukaryota</taxon>
        <taxon>Viridiplantae</taxon>
        <taxon>Streptophyta</taxon>
        <taxon>Embryophyta</taxon>
        <taxon>Tracheophyta</taxon>
        <taxon>Spermatophyta</taxon>
        <taxon>Magnoliopsida</taxon>
        <taxon>eudicotyledons</taxon>
        <taxon>Gunneridae</taxon>
        <taxon>Pentapetalae</taxon>
        <taxon>asterids</taxon>
        <taxon>lamiids</taxon>
        <taxon>Lamiales</taxon>
        <taxon>Orobanchaceae</taxon>
        <taxon>Orobanchaceae incertae sedis</taxon>
        <taxon>Phtheirospermum</taxon>
    </lineage>
</organism>
<evidence type="ECO:0000313" key="1">
    <source>
        <dbReference type="EMBL" id="GFP81393.1"/>
    </source>
</evidence>
<gene>
    <name evidence="1" type="ORF">PHJA_000282600</name>
</gene>
<accession>A0A830BAG3</accession>
<keyword evidence="2" id="KW-1185">Reference proteome</keyword>
<protein>
    <submittedName>
        <fullName evidence="1">Phosphoinositide phosphatase sac1</fullName>
    </submittedName>
</protein>